<proteinExistence type="predicted"/>
<dbReference type="AlphaFoldDB" id="A0A7X8SI23"/>
<evidence type="ECO:0000313" key="2">
    <source>
        <dbReference type="Proteomes" id="UP000585050"/>
    </source>
</evidence>
<name>A0A7X8SI23_9BACT</name>
<dbReference type="RefSeq" id="WP_168881243.1">
    <property type="nucleotide sequence ID" value="NZ_JABAIL010000002.1"/>
</dbReference>
<dbReference type="Proteomes" id="UP000585050">
    <property type="component" value="Unassembled WGS sequence"/>
</dbReference>
<organism evidence="1 2">
    <name type="scientific">Flammeovirga agarivorans</name>
    <dbReference type="NCBI Taxonomy" id="2726742"/>
    <lineage>
        <taxon>Bacteria</taxon>
        <taxon>Pseudomonadati</taxon>
        <taxon>Bacteroidota</taxon>
        <taxon>Cytophagia</taxon>
        <taxon>Cytophagales</taxon>
        <taxon>Flammeovirgaceae</taxon>
        <taxon>Flammeovirga</taxon>
    </lineage>
</organism>
<accession>A0A7X8SI23</accession>
<gene>
    <name evidence="1" type="ORF">HGP29_04835</name>
</gene>
<dbReference type="EMBL" id="JABAIL010000002">
    <property type="protein sequence ID" value="NLR90517.1"/>
    <property type="molecule type" value="Genomic_DNA"/>
</dbReference>
<keyword evidence="2" id="KW-1185">Reference proteome</keyword>
<reference evidence="1 2" key="1">
    <citation type="submission" date="2020-04" db="EMBL/GenBank/DDBJ databases">
        <title>Flammeovirga sp. SR4, a novel species isolated from seawater.</title>
        <authorList>
            <person name="Wang X."/>
        </authorList>
    </citation>
    <scope>NUCLEOTIDE SEQUENCE [LARGE SCALE GENOMIC DNA]</scope>
    <source>
        <strain evidence="1 2">SR4</strain>
    </source>
</reference>
<evidence type="ECO:0008006" key="3">
    <source>
        <dbReference type="Google" id="ProtNLM"/>
    </source>
</evidence>
<evidence type="ECO:0000313" key="1">
    <source>
        <dbReference type="EMBL" id="NLR90517.1"/>
    </source>
</evidence>
<sequence length="163" mass="18402">MYKNLDTLADSSRLWIYQSNRAFTSEEITLIKNSLLQFTESWNAHGSDLQSSFDIPYNQFIVIAVDENTAAASGCSIDKCVGVIKQIESHLNISLFERTTIAYLQEEEVATFKLNEAKQLVSEGTITPTTKIFDNTVLNLGDFKSKWIVDAGNSWLKRYFVTA</sequence>
<protein>
    <recommendedName>
        <fullName evidence="3">ABC transporter ATPase</fullName>
    </recommendedName>
</protein>
<comment type="caution">
    <text evidence="1">The sequence shown here is derived from an EMBL/GenBank/DDBJ whole genome shotgun (WGS) entry which is preliminary data.</text>
</comment>